<dbReference type="Proteomes" id="UP001597497">
    <property type="component" value="Unassembled WGS sequence"/>
</dbReference>
<proteinExistence type="inferred from homology"/>
<sequence>MRDLNQPSAENVHYMIEEIKKKLKVVSLAAIKPSHFDNDQYEDIRDIYELVASKDQFSISEMEAIVSELGKLRKM</sequence>
<dbReference type="EMBL" id="JBHUMM010000042">
    <property type="protein sequence ID" value="MFD2672547.1"/>
    <property type="molecule type" value="Genomic_DNA"/>
</dbReference>
<gene>
    <name evidence="2" type="ORF">ACFSUC_13340</name>
</gene>
<protein>
    <recommendedName>
        <fullName evidence="1">UPF0435 protein ACFSUC_13340</fullName>
    </recommendedName>
</protein>
<dbReference type="InterPro" id="IPR009507">
    <property type="entry name" value="UPF0435"/>
</dbReference>
<comment type="caution">
    <text evidence="2">The sequence shown here is derived from an EMBL/GenBank/DDBJ whole genome shotgun (WGS) entry which is preliminary data.</text>
</comment>
<dbReference type="RefSeq" id="WP_379930111.1">
    <property type="nucleotide sequence ID" value="NZ_JBHUMM010000042.1"/>
</dbReference>
<name>A0ABW5RC58_9BACL</name>
<reference evidence="3" key="1">
    <citation type="journal article" date="2019" name="Int. J. Syst. Evol. Microbiol.">
        <title>The Global Catalogue of Microorganisms (GCM) 10K type strain sequencing project: providing services to taxonomists for standard genome sequencing and annotation.</title>
        <authorList>
            <consortium name="The Broad Institute Genomics Platform"/>
            <consortium name="The Broad Institute Genome Sequencing Center for Infectious Disease"/>
            <person name="Wu L."/>
            <person name="Ma J."/>
        </authorList>
    </citation>
    <scope>NUCLEOTIDE SEQUENCE [LARGE SCALE GENOMIC DNA]</scope>
    <source>
        <strain evidence="3">KCTC 33676</strain>
    </source>
</reference>
<dbReference type="Pfam" id="PF06569">
    <property type="entry name" value="DUF1128"/>
    <property type="match status" value="1"/>
</dbReference>
<organism evidence="2 3">
    <name type="scientific">Marinicrinis sediminis</name>
    <dbReference type="NCBI Taxonomy" id="1652465"/>
    <lineage>
        <taxon>Bacteria</taxon>
        <taxon>Bacillati</taxon>
        <taxon>Bacillota</taxon>
        <taxon>Bacilli</taxon>
        <taxon>Bacillales</taxon>
        <taxon>Paenibacillaceae</taxon>
    </lineage>
</organism>
<evidence type="ECO:0000256" key="1">
    <source>
        <dbReference type="HAMAP-Rule" id="MF_00829"/>
    </source>
</evidence>
<accession>A0ABW5RC58</accession>
<keyword evidence="3" id="KW-1185">Reference proteome</keyword>
<evidence type="ECO:0000313" key="2">
    <source>
        <dbReference type="EMBL" id="MFD2672547.1"/>
    </source>
</evidence>
<comment type="similarity">
    <text evidence="1">Belongs to the UPF0435 family.</text>
</comment>
<dbReference type="HAMAP" id="MF_00829">
    <property type="entry name" value="UPF0435"/>
    <property type="match status" value="1"/>
</dbReference>
<evidence type="ECO:0000313" key="3">
    <source>
        <dbReference type="Proteomes" id="UP001597497"/>
    </source>
</evidence>